<evidence type="ECO:0000256" key="2">
    <source>
        <dbReference type="ARBA" id="ARBA00022723"/>
    </source>
</evidence>
<dbReference type="InterPro" id="IPR051453">
    <property type="entry name" value="MBL_Glyoxalase_II"/>
</dbReference>
<keyword evidence="7" id="KW-1185">Reference proteome</keyword>
<dbReference type="InterPro" id="IPR001279">
    <property type="entry name" value="Metallo-B-lactamas"/>
</dbReference>
<evidence type="ECO:0000256" key="4">
    <source>
        <dbReference type="ARBA" id="ARBA00022833"/>
    </source>
</evidence>
<dbReference type="Proteomes" id="UP001171916">
    <property type="component" value="Unassembled WGS sequence"/>
</dbReference>
<evidence type="ECO:0000313" key="7">
    <source>
        <dbReference type="Proteomes" id="UP001171916"/>
    </source>
</evidence>
<evidence type="ECO:0000256" key="3">
    <source>
        <dbReference type="ARBA" id="ARBA00022801"/>
    </source>
</evidence>
<organism evidence="6 7">
    <name type="scientific">Algoriphagus sediminis</name>
    <dbReference type="NCBI Taxonomy" id="3057113"/>
    <lineage>
        <taxon>Bacteria</taxon>
        <taxon>Pseudomonadati</taxon>
        <taxon>Bacteroidota</taxon>
        <taxon>Cytophagia</taxon>
        <taxon>Cytophagales</taxon>
        <taxon>Cyclobacteriaceae</taxon>
        <taxon>Algoriphagus</taxon>
    </lineage>
</organism>
<keyword evidence="4" id="KW-0862">Zinc</keyword>
<evidence type="ECO:0000313" key="6">
    <source>
        <dbReference type="EMBL" id="MDN3202845.1"/>
    </source>
</evidence>
<protein>
    <submittedName>
        <fullName evidence="6">MBL fold metallo-hydrolase</fullName>
    </submittedName>
</protein>
<dbReference type="PANTHER" id="PTHR46233">
    <property type="entry name" value="HYDROXYACYLGLUTATHIONE HYDROLASE GLOC"/>
    <property type="match status" value="1"/>
</dbReference>
<dbReference type="Gene3D" id="3.60.15.10">
    <property type="entry name" value="Ribonuclease Z/Hydroxyacylglutathione hydrolase-like"/>
    <property type="match status" value="1"/>
</dbReference>
<keyword evidence="3" id="KW-0378">Hydrolase</keyword>
<sequence length="217" mass="24361">MLSIKVFTFNPLQENTYLVYNENGAGVLIDPGCYDKEEKNELDRFIQANDIKILKLLNTHCHVDHVLGNAWAKNKYDLDLWIHQNEIPVLKAVEVYAPGYGLPAYEPSTHDHLLSEGDMIEIGDDKLECLFVPGHSPGHIVFYNAKSNFAICGDTLFRGSIGRTDLPGGNHQQLLDRINSILFELPETTVLFPGHGPETNVGFEKEHNPFVGKNAIY</sequence>
<dbReference type="InterPro" id="IPR036866">
    <property type="entry name" value="RibonucZ/Hydroxyglut_hydro"/>
</dbReference>
<reference evidence="6" key="1">
    <citation type="submission" date="2023-06" db="EMBL/GenBank/DDBJ databases">
        <title>Robiginitalea aurantiacus sp. nov. and Algoriphagus sediminis sp. nov., isolated from coastal sediment.</title>
        <authorList>
            <person name="Zhou Z.Y."/>
            <person name="An J."/>
            <person name="Jia Y.W."/>
            <person name="Du Z.J."/>
        </authorList>
    </citation>
    <scope>NUCLEOTIDE SEQUENCE</scope>
    <source>
        <strain evidence="6">C2-7</strain>
    </source>
</reference>
<evidence type="ECO:0000256" key="1">
    <source>
        <dbReference type="ARBA" id="ARBA00001947"/>
    </source>
</evidence>
<proteinExistence type="predicted"/>
<feature type="domain" description="Metallo-beta-lactamase" evidence="5">
    <location>
        <begin position="13"/>
        <end position="195"/>
    </location>
</feature>
<name>A0ABT7Y8T6_9BACT</name>
<dbReference type="RefSeq" id="WP_289998402.1">
    <property type="nucleotide sequence ID" value="NZ_JAUEPH010000001.1"/>
</dbReference>
<comment type="caution">
    <text evidence="6">The sequence shown here is derived from an EMBL/GenBank/DDBJ whole genome shotgun (WGS) entry which is preliminary data.</text>
</comment>
<dbReference type="EMBL" id="JAUEPH010000001">
    <property type="protein sequence ID" value="MDN3202845.1"/>
    <property type="molecule type" value="Genomic_DNA"/>
</dbReference>
<dbReference type="Pfam" id="PF00753">
    <property type="entry name" value="Lactamase_B"/>
    <property type="match status" value="1"/>
</dbReference>
<keyword evidence="2" id="KW-0479">Metal-binding</keyword>
<dbReference type="PANTHER" id="PTHR46233:SF3">
    <property type="entry name" value="HYDROXYACYLGLUTATHIONE HYDROLASE GLOC"/>
    <property type="match status" value="1"/>
</dbReference>
<accession>A0ABT7Y8T6</accession>
<dbReference type="SMART" id="SM00849">
    <property type="entry name" value="Lactamase_B"/>
    <property type="match status" value="1"/>
</dbReference>
<dbReference type="CDD" id="cd06262">
    <property type="entry name" value="metallo-hydrolase-like_MBL-fold"/>
    <property type="match status" value="1"/>
</dbReference>
<comment type="cofactor">
    <cofactor evidence="1">
        <name>Zn(2+)</name>
        <dbReference type="ChEBI" id="CHEBI:29105"/>
    </cofactor>
</comment>
<gene>
    <name evidence="6" type="ORF">QVH07_01735</name>
</gene>
<dbReference type="SUPFAM" id="SSF56281">
    <property type="entry name" value="Metallo-hydrolase/oxidoreductase"/>
    <property type="match status" value="1"/>
</dbReference>
<evidence type="ECO:0000259" key="5">
    <source>
        <dbReference type="SMART" id="SM00849"/>
    </source>
</evidence>